<feature type="region of interest" description="Disordered" evidence="1">
    <location>
        <begin position="47"/>
        <end position="84"/>
    </location>
</feature>
<organism evidence="2 3">
    <name type="scientific">Candidatus Nomurabacteria bacterium GW2011_GWF1_31_48</name>
    <dbReference type="NCBI Taxonomy" id="1618767"/>
    <lineage>
        <taxon>Bacteria</taxon>
        <taxon>Candidatus Nomuraibacteriota</taxon>
    </lineage>
</organism>
<protein>
    <submittedName>
        <fullName evidence="2">Uncharacterized protein</fullName>
    </submittedName>
</protein>
<name>A0A0F9YE93_9BACT</name>
<dbReference type="AlphaFoldDB" id="A0A0F9YE93"/>
<dbReference type="EMBL" id="LBOG01000010">
    <property type="protein sequence ID" value="KKP29678.1"/>
    <property type="molecule type" value="Genomic_DNA"/>
</dbReference>
<dbReference type="Proteomes" id="UP000034934">
    <property type="component" value="Unassembled WGS sequence"/>
</dbReference>
<proteinExistence type="predicted"/>
<gene>
    <name evidence="2" type="ORF">UR19_C0010G0010</name>
</gene>
<reference evidence="2 3" key="1">
    <citation type="journal article" date="2015" name="Nature">
        <title>rRNA introns, odd ribosomes, and small enigmatic genomes across a large radiation of phyla.</title>
        <authorList>
            <person name="Brown C.T."/>
            <person name="Hug L.A."/>
            <person name="Thomas B.C."/>
            <person name="Sharon I."/>
            <person name="Castelle C.J."/>
            <person name="Singh A."/>
            <person name="Wilkins M.J."/>
            <person name="Williams K.H."/>
            <person name="Banfield J.F."/>
        </authorList>
    </citation>
    <scope>NUCLEOTIDE SEQUENCE [LARGE SCALE GENOMIC DNA]</scope>
</reference>
<feature type="compositionally biased region" description="Basic and acidic residues" evidence="1">
    <location>
        <begin position="65"/>
        <end position="84"/>
    </location>
</feature>
<comment type="caution">
    <text evidence="2">The sequence shown here is derived from an EMBL/GenBank/DDBJ whole genome shotgun (WGS) entry which is preliminary data.</text>
</comment>
<evidence type="ECO:0000313" key="3">
    <source>
        <dbReference type="Proteomes" id="UP000034934"/>
    </source>
</evidence>
<sequence>MRSRGRWSGRRNVGSFRWCLSPSVLSRGVDGFDKGDDPLVKWPALYRHKSRTDTQHQEDEGEGIFEEKRKGGRPKDDGNDDTGCKHGKLLDGHITDQAEAVATDVLW</sequence>
<evidence type="ECO:0000256" key="1">
    <source>
        <dbReference type="SAM" id="MobiDB-lite"/>
    </source>
</evidence>
<evidence type="ECO:0000313" key="2">
    <source>
        <dbReference type="EMBL" id="KKP29678.1"/>
    </source>
</evidence>
<accession>A0A0F9YE93</accession>